<dbReference type="RefSeq" id="WP_002698438.1">
    <property type="nucleotide sequence ID" value="NZ_AAWS01000017.1"/>
</dbReference>
<dbReference type="NCBIfam" id="TIGR01777">
    <property type="entry name" value="yfcH"/>
    <property type="match status" value="1"/>
</dbReference>
<dbReference type="AlphaFoldDB" id="A1ZN59"/>
<dbReference type="EMBL" id="AAWS01000017">
    <property type="protein sequence ID" value="EAY28240.1"/>
    <property type="molecule type" value="Genomic_DNA"/>
</dbReference>
<dbReference type="PANTHER" id="PTHR11092:SF0">
    <property type="entry name" value="EPIMERASE FAMILY PROTEIN SDR39U1"/>
    <property type="match status" value="1"/>
</dbReference>
<gene>
    <name evidence="4" type="ORF">M23134_03501</name>
</gene>
<evidence type="ECO:0000259" key="3">
    <source>
        <dbReference type="Pfam" id="PF08338"/>
    </source>
</evidence>
<dbReference type="Pfam" id="PF08338">
    <property type="entry name" value="DUF1731"/>
    <property type="match status" value="1"/>
</dbReference>
<dbReference type="InterPro" id="IPR013549">
    <property type="entry name" value="DUF1731"/>
</dbReference>
<proteinExistence type="inferred from homology"/>
<accession>A1ZN59</accession>
<comment type="similarity">
    <text evidence="1">Belongs to the NAD(P)-dependent epimerase/dehydratase family. SDR39U1 subfamily.</text>
</comment>
<keyword evidence="5" id="KW-1185">Reference proteome</keyword>
<dbReference type="InterPro" id="IPR010099">
    <property type="entry name" value="SDR39U1"/>
</dbReference>
<protein>
    <recommendedName>
        <fullName evidence="6">TIGR01777 family protein</fullName>
    </recommendedName>
</protein>
<dbReference type="PANTHER" id="PTHR11092">
    <property type="entry name" value="SUGAR NUCLEOTIDE EPIMERASE RELATED"/>
    <property type="match status" value="1"/>
</dbReference>
<dbReference type="Gene3D" id="3.40.50.720">
    <property type="entry name" value="NAD(P)-binding Rossmann-like Domain"/>
    <property type="match status" value="1"/>
</dbReference>
<dbReference type="InterPro" id="IPR036291">
    <property type="entry name" value="NAD(P)-bd_dom_sf"/>
</dbReference>
<sequence>MNKQRKIVIPGGTGFIGQVMARHFVAQGDEVIILTRKKSTQKDGVQYVQWDGKNLDSWATTFEGADAVINMAGRTVNCRYNKKNKQQIYDSRLFSTEVIGVAIAQCEHPPALWINAGSATIYRHALDRPMDEATGEFGSGFSVDVCQKWEATFDKMKTPHTRKLMLRIAMVLGREGGVIPPFMNLVKRGLGGTQGKGNQFISWIHEYDFVRIIEWLMAHKEVTGVLNVSSPHPEPNQKFMKTLRQVMNVSFGLPATQWMLEIGAWFIGTETELIVKSRQVVPGRLQALGFTLKYPYLKEAFEEIIHGQRSPQTTQEIVNS</sequence>
<dbReference type="InterPro" id="IPR001509">
    <property type="entry name" value="Epimerase_deHydtase"/>
</dbReference>
<dbReference type="eggNOG" id="COG1090">
    <property type="taxonomic scope" value="Bacteria"/>
</dbReference>
<dbReference type="SUPFAM" id="SSF51735">
    <property type="entry name" value="NAD(P)-binding Rossmann-fold domains"/>
    <property type="match status" value="1"/>
</dbReference>
<dbReference type="Proteomes" id="UP000004095">
    <property type="component" value="Unassembled WGS sequence"/>
</dbReference>
<dbReference type="OrthoDB" id="9801773at2"/>
<evidence type="ECO:0000256" key="1">
    <source>
        <dbReference type="ARBA" id="ARBA00009353"/>
    </source>
</evidence>
<evidence type="ECO:0000313" key="5">
    <source>
        <dbReference type="Proteomes" id="UP000004095"/>
    </source>
</evidence>
<dbReference type="Pfam" id="PF01370">
    <property type="entry name" value="Epimerase"/>
    <property type="match status" value="1"/>
</dbReference>
<evidence type="ECO:0000259" key="2">
    <source>
        <dbReference type="Pfam" id="PF01370"/>
    </source>
</evidence>
<evidence type="ECO:0008006" key="6">
    <source>
        <dbReference type="Google" id="ProtNLM"/>
    </source>
</evidence>
<evidence type="ECO:0000313" key="4">
    <source>
        <dbReference type="EMBL" id="EAY28240.1"/>
    </source>
</evidence>
<organism evidence="4 5">
    <name type="scientific">Microscilla marina ATCC 23134</name>
    <dbReference type="NCBI Taxonomy" id="313606"/>
    <lineage>
        <taxon>Bacteria</taxon>
        <taxon>Pseudomonadati</taxon>
        <taxon>Bacteroidota</taxon>
        <taxon>Cytophagia</taxon>
        <taxon>Cytophagales</taxon>
        <taxon>Microscillaceae</taxon>
        <taxon>Microscilla</taxon>
    </lineage>
</organism>
<comment type="caution">
    <text evidence="4">The sequence shown here is derived from an EMBL/GenBank/DDBJ whole genome shotgun (WGS) entry which is preliminary data.</text>
</comment>
<name>A1ZN59_MICM2</name>
<feature type="domain" description="DUF1731" evidence="3">
    <location>
        <begin position="258"/>
        <end position="304"/>
    </location>
</feature>
<feature type="domain" description="NAD-dependent epimerase/dehydratase" evidence="2">
    <location>
        <begin position="7"/>
        <end position="228"/>
    </location>
</feature>
<reference evidence="4 5" key="1">
    <citation type="submission" date="2007-01" db="EMBL/GenBank/DDBJ databases">
        <authorList>
            <person name="Haygood M."/>
            <person name="Podell S."/>
            <person name="Anderson C."/>
            <person name="Hopkinson B."/>
            <person name="Roe K."/>
            <person name="Barbeau K."/>
            <person name="Gaasterland T."/>
            <person name="Ferriera S."/>
            <person name="Johnson J."/>
            <person name="Kravitz S."/>
            <person name="Beeson K."/>
            <person name="Sutton G."/>
            <person name="Rogers Y.-H."/>
            <person name="Friedman R."/>
            <person name="Frazier M."/>
            <person name="Venter J.C."/>
        </authorList>
    </citation>
    <scope>NUCLEOTIDE SEQUENCE [LARGE SCALE GENOMIC DNA]</scope>
    <source>
        <strain evidence="4 5">ATCC 23134</strain>
    </source>
</reference>
<dbReference type="CDD" id="cd05242">
    <property type="entry name" value="SDR_a8"/>
    <property type="match status" value="1"/>
</dbReference>